<organism evidence="2 3">
    <name type="scientific">Phialemonium atrogriseum</name>
    <dbReference type="NCBI Taxonomy" id="1093897"/>
    <lineage>
        <taxon>Eukaryota</taxon>
        <taxon>Fungi</taxon>
        <taxon>Dikarya</taxon>
        <taxon>Ascomycota</taxon>
        <taxon>Pezizomycotina</taxon>
        <taxon>Sordariomycetes</taxon>
        <taxon>Sordariomycetidae</taxon>
        <taxon>Cephalothecales</taxon>
        <taxon>Cephalothecaceae</taxon>
        <taxon>Phialemonium</taxon>
    </lineage>
</organism>
<protein>
    <recommendedName>
        <fullName evidence="4">Accumulation-associated protein</fullName>
    </recommendedName>
</protein>
<dbReference type="GeneID" id="85314856"/>
<comment type="caution">
    <text evidence="2">The sequence shown here is derived from an EMBL/GenBank/DDBJ whole genome shotgun (WGS) entry which is preliminary data.</text>
</comment>
<dbReference type="AlphaFoldDB" id="A0AAJ0C7R5"/>
<feature type="signal peptide" evidence="1">
    <location>
        <begin position="1"/>
        <end position="19"/>
    </location>
</feature>
<sequence length="244" mass="24597">MTKLSLFAALSCVLASVAALPAPGSGGVTVGQRIALLPRAEEAEDPNKIDQTAQFNTKVALKGGNIQQDTTFPPGQNGVLEIEFSNIDGRTLTVVENKKPPPPPAGFTAIEKSTFQVTLSGGSADNLTVSKVDYIQNADSPLDISTGQIGRLCTKTNTFIIGADVGELEFEADEKELSLKVANMNGEFGIFLPNAAAAAAGGAAAGAGAGTAAGGTAIVGNASLLQLLASLLSKAGITLTAGGI</sequence>
<dbReference type="EMBL" id="MU838998">
    <property type="protein sequence ID" value="KAK1771526.1"/>
    <property type="molecule type" value="Genomic_DNA"/>
</dbReference>
<keyword evidence="1" id="KW-0732">Signal</keyword>
<keyword evidence="3" id="KW-1185">Reference proteome</keyword>
<reference evidence="2" key="1">
    <citation type="submission" date="2023-06" db="EMBL/GenBank/DDBJ databases">
        <title>Genome-scale phylogeny and comparative genomics of the fungal order Sordariales.</title>
        <authorList>
            <consortium name="Lawrence Berkeley National Laboratory"/>
            <person name="Hensen N."/>
            <person name="Bonometti L."/>
            <person name="Westerberg I."/>
            <person name="Brannstrom I.O."/>
            <person name="Guillou S."/>
            <person name="Cros-Aarteil S."/>
            <person name="Calhoun S."/>
            <person name="Haridas S."/>
            <person name="Kuo A."/>
            <person name="Mondo S."/>
            <person name="Pangilinan J."/>
            <person name="Riley R."/>
            <person name="Labutti K."/>
            <person name="Andreopoulos B."/>
            <person name="Lipzen A."/>
            <person name="Chen C."/>
            <person name="Yanf M."/>
            <person name="Daum C."/>
            <person name="Ng V."/>
            <person name="Clum A."/>
            <person name="Steindorff A."/>
            <person name="Ohm R."/>
            <person name="Martin F."/>
            <person name="Silar P."/>
            <person name="Natvig D."/>
            <person name="Lalanne C."/>
            <person name="Gautier V."/>
            <person name="Ament-Velasquez S.L."/>
            <person name="Kruys A."/>
            <person name="Hutchinson M.I."/>
            <person name="Powell A.J."/>
            <person name="Barry K."/>
            <person name="Miller A.N."/>
            <person name="Grigoriev I.V."/>
            <person name="Debuchy R."/>
            <person name="Gladieux P."/>
            <person name="Thoren M.H."/>
            <person name="Johannesson H."/>
        </authorList>
    </citation>
    <scope>NUCLEOTIDE SEQUENCE</scope>
    <source>
        <strain evidence="2">8032-3</strain>
    </source>
</reference>
<proteinExistence type="predicted"/>
<evidence type="ECO:0008006" key="4">
    <source>
        <dbReference type="Google" id="ProtNLM"/>
    </source>
</evidence>
<dbReference type="Proteomes" id="UP001244011">
    <property type="component" value="Unassembled WGS sequence"/>
</dbReference>
<gene>
    <name evidence="2" type="ORF">QBC33DRAFT_591938</name>
</gene>
<accession>A0AAJ0C7R5</accession>
<evidence type="ECO:0000313" key="3">
    <source>
        <dbReference type="Proteomes" id="UP001244011"/>
    </source>
</evidence>
<evidence type="ECO:0000313" key="2">
    <source>
        <dbReference type="EMBL" id="KAK1771526.1"/>
    </source>
</evidence>
<evidence type="ECO:0000256" key="1">
    <source>
        <dbReference type="SAM" id="SignalP"/>
    </source>
</evidence>
<feature type="chain" id="PRO_5042517977" description="Accumulation-associated protein" evidence="1">
    <location>
        <begin position="20"/>
        <end position="244"/>
    </location>
</feature>
<dbReference type="RefSeq" id="XP_060287739.1">
    <property type="nucleotide sequence ID" value="XM_060431669.1"/>
</dbReference>
<name>A0AAJ0C7R5_9PEZI</name>